<proteinExistence type="predicted"/>
<evidence type="ECO:0000313" key="1">
    <source>
        <dbReference type="EMBL" id="DAG05165.1"/>
    </source>
</evidence>
<name>A0A8S5VEK8_9CAUD</name>
<protein>
    <submittedName>
        <fullName evidence="1">Cell-membrane associated Mucin15</fullName>
    </submittedName>
</protein>
<reference evidence="1" key="1">
    <citation type="journal article" date="2021" name="Proc. Natl. Acad. Sci. U.S.A.">
        <title>A Catalog of Tens of Thousands of Viruses from Human Metagenomes Reveals Hidden Associations with Chronic Diseases.</title>
        <authorList>
            <person name="Tisza M.J."/>
            <person name="Buck C.B."/>
        </authorList>
    </citation>
    <scope>NUCLEOTIDE SEQUENCE</scope>
    <source>
        <strain evidence="1">CthWs11</strain>
    </source>
</reference>
<organism evidence="1">
    <name type="scientific">Siphoviridae sp. cthWs11</name>
    <dbReference type="NCBI Taxonomy" id="2825616"/>
    <lineage>
        <taxon>Viruses</taxon>
        <taxon>Duplodnaviria</taxon>
        <taxon>Heunggongvirae</taxon>
        <taxon>Uroviricota</taxon>
        <taxon>Caudoviricetes</taxon>
    </lineage>
</organism>
<sequence length="38" mass="4681">MQTMILGGIAIALFWVWVAWRRHNSQWEDEQLHREDEK</sequence>
<accession>A0A8S5VEK8</accession>
<dbReference type="EMBL" id="BK016251">
    <property type="protein sequence ID" value="DAG05165.1"/>
    <property type="molecule type" value="Genomic_DNA"/>
</dbReference>